<name>A0A0E2DAT4_LEPIR</name>
<evidence type="ECO:0000313" key="1">
    <source>
        <dbReference type="EMBL" id="EKR57240.1"/>
    </source>
</evidence>
<dbReference type="EMBL" id="AHNR02000004">
    <property type="protein sequence ID" value="EKR57240.1"/>
    <property type="molecule type" value="Genomic_DNA"/>
</dbReference>
<evidence type="ECO:0000313" key="2">
    <source>
        <dbReference type="Proteomes" id="UP000001340"/>
    </source>
</evidence>
<sequence length="46" mass="5495">MLRKKIIDLLLEFAEDIKKNKDSILKQSERYADKLIAVFQEKTDQK</sequence>
<comment type="caution">
    <text evidence="1">The sequence shown here is derived from an EMBL/GenBank/DDBJ whole genome shotgun (WGS) entry which is preliminary data.</text>
</comment>
<protein>
    <submittedName>
        <fullName evidence="1">Uncharacterized protein</fullName>
    </submittedName>
</protein>
<reference evidence="1 2" key="1">
    <citation type="submission" date="2012-10" db="EMBL/GenBank/DDBJ databases">
        <authorList>
            <person name="Harkins D.M."/>
            <person name="Durkin A.S."/>
            <person name="Brinkac L.M."/>
            <person name="Haft D.H."/>
            <person name="Selengut J.D."/>
            <person name="Sanka R."/>
            <person name="DePew J."/>
            <person name="Purushe J."/>
            <person name="Chanthongthip A."/>
            <person name="Lattana O."/>
            <person name="Phetsouvanh R."/>
            <person name="Newton P.N."/>
            <person name="Vinetz J.M."/>
            <person name="Sutton G.G."/>
            <person name="Nierman W.C."/>
            <person name="Fouts D.E."/>
        </authorList>
    </citation>
    <scope>NUCLEOTIDE SEQUENCE [LARGE SCALE GENOMIC DNA]</scope>
    <source>
        <strain evidence="1 2">UI 12758</strain>
    </source>
</reference>
<gene>
    <name evidence="1" type="ORF">LEP1GSC105_0150</name>
</gene>
<organism evidence="1 2">
    <name type="scientific">Leptospira interrogans str. UI 12758</name>
    <dbReference type="NCBI Taxonomy" id="1049938"/>
    <lineage>
        <taxon>Bacteria</taxon>
        <taxon>Pseudomonadati</taxon>
        <taxon>Spirochaetota</taxon>
        <taxon>Spirochaetia</taxon>
        <taxon>Leptospirales</taxon>
        <taxon>Leptospiraceae</taxon>
        <taxon>Leptospira</taxon>
    </lineage>
</organism>
<dbReference type="Proteomes" id="UP000001340">
    <property type="component" value="Unassembled WGS sequence"/>
</dbReference>
<accession>A0A0E2DAT4</accession>
<dbReference type="AlphaFoldDB" id="A0A0E2DAT4"/>
<proteinExistence type="predicted"/>